<dbReference type="Proteomes" id="UP000189670">
    <property type="component" value="Unassembled WGS sequence"/>
</dbReference>
<dbReference type="Pfam" id="PF20126">
    <property type="entry name" value="TumE"/>
    <property type="match status" value="1"/>
</dbReference>
<sequence length="123" mass="14565">MVSKNENYKNSSLDSLLDLNGEIFPMDNGYWTKFEVFRVKESKHIPHGIKYSLTLHDKYNNRIFGFDNAHAFKSKTKKKKYRIRKVTWDHIHHNEVISPYEFESASQLLVDFWDNVDKILGNG</sequence>
<accession>A0A1V1NXT4</accession>
<comment type="caution">
    <text evidence="1">The sequence shown here is derived from an EMBL/GenBank/DDBJ whole genome shotgun (WGS) entry which is preliminary data.</text>
</comment>
<dbReference type="AlphaFoldDB" id="A0A1V1NXT4"/>
<gene>
    <name evidence="1" type="ORF">OMM_11644</name>
</gene>
<organism evidence="1 2">
    <name type="scientific">Candidatus Magnetoglobus multicellularis str. Araruama</name>
    <dbReference type="NCBI Taxonomy" id="890399"/>
    <lineage>
        <taxon>Bacteria</taxon>
        <taxon>Pseudomonadati</taxon>
        <taxon>Thermodesulfobacteriota</taxon>
        <taxon>Desulfobacteria</taxon>
        <taxon>Desulfobacterales</taxon>
        <taxon>Desulfobacteraceae</taxon>
        <taxon>Candidatus Magnetoglobus</taxon>
    </lineage>
</organism>
<reference evidence="2" key="1">
    <citation type="submission" date="2012-11" db="EMBL/GenBank/DDBJ databases">
        <authorList>
            <person name="Lucero-Rivera Y.E."/>
            <person name="Tovar-Ramirez D."/>
        </authorList>
    </citation>
    <scope>NUCLEOTIDE SEQUENCE [LARGE SCALE GENOMIC DNA]</scope>
    <source>
        <strain evidence="2">Araruama</strain>
    </source>
</reference>
<evidence type="ECO:0000313" key="1">
    <source>
        <dbReference type="EMBL" id="ETR67397.1"/>
    </source>
</evidence>
<dbReference type="InterPro" id="IPR045397">
    <property type="entry name" value="TumE-like"/>
</dbReference>
<name>A0A1V1NXT4_9BACT</name>
<proteinExistence type="predicted"/>
<evidence type="ECO:0000313" key="2">
    <source>
        <dbReference type="Proteomes" id="UP000189670"/>
    </source>
</evidence>
<dbReference type="EMBL" id="ATBP01001398">
    <property type="protein sequence ID" value="ETR67397.1"/>
    <property type="molecule type" value="Genomic_DNA"/>
</dbReference>
<protein>
    <submittedName>
        <fullName evidence="1">Cytoplasmic protein</fullName>
    </submittedName>
</protein>